<reference evidence="5 6" key="1">
    <citation type="submission" date="2024-02" db="EMBL/GenBank/DDBJ databases">
        <title>Expansion and revision of Xanthobacter and proposal of Roseixanthobacter gen. nov.</title>
        <authorList>
            <person name="Soltysiak M.P.M."/>
            <person name="Jalihal A."/>
            <person name="Ory A."/>
            <person name="Chrisophersen C."/>
            <person name="Lee A.D."/>
            <person name="Boulton J."/>
            <person name="Springer M."/>
        </authorList>
    </citation>
    <scope>NUCLEOTIDE SEQUENCE [LARGE SCALE GENOMIC DNA]</scope>
    <source>
        <strain evidence="5 6">23A</strain>
    </source>
</reference>
<evidence type="ECO:0000256" key="1">
    <source>
        <dbReference type="ARBA" id="ARBA00010062"/>
    </source>
</evidence>
<dbReference type="InterPro" id="IPR028081">
    <property type="entry name" value="Leu-bd"/>
</dbReference>
<accession>A0ABW7A284</accession>
<dbReference type="InterPro" id="IPR051010">
    <property type="entry name" value="BCAA_transport"/>
</dbReference>
<protein>
    <submittedName>
        <fullName evidence="5">ABC transporter substrate-binding protein</fullName>
    </submittedName>
</protein>
<name>A0ABW7A284_9HYPH</name>
<dbReference type="PANTHER" id="PTHR30483">
    <property type="entry name" value="LEUCINE-SPECIFIC-BINDING PROTEIN"/>
    <property type="match status" value="1"/>
</dbReference>
<dbReference type="CDD" id="cd06330">
    <property type="entry name" value="PBP1_As_SBP-like"/>
    <property type="match status" value="1"/>
</dbReference>
<dbReference type="Proteomes" id="UP001604002">
    <property type="component" value="Unassembled WGS sequence"/>
</dbReference>
<evidence type="ECO:0000313" key="5">
    <source>
        <dbReference type="EMBL" id="MFG1375150.1"/>
    </source>
</evidence>
<gene>
    <name evidence="5" type="ORF">V5F32_23495</name>
</gene>
<dbReference type="Pfam" id="PF13458">
    <property type="entry name" value="Peripla_BP_6"/>
    <property type="match status" value="1"/>
</dbReference>
<dbReference type="SUPFAM" id="SSF53822">
    <property type="entry name" value="Periplasmic binding protein-like I"/>
    <property type="match status" value="1"/>
</dbReference>
<organism evidence="5 6">
    <name type="scientific">Xanthobacter oligotrophicus</name>
    <dbReference type="NCBI Taxonomy" id="2607286"/>
    <lineage>
        <taxon>Bacteria</taxon>
        <taxon>Pseudomonadati</taxon>
        <taxon>Pseudomonadota</taxon>
        <taxon>Alphaproteobacteria</taxon>
        <taxon>Hyphomicrobiales</taxon>
        <taxon>Xanthobacteraceae</taxon>
        <taxon>Xanthobacter</taxon>
    </lineage>
</organism>
<evidence type="ECO:0000256" key="2">
    <source>
        <dbReference type="ARBA" id="ARBA00022729"/>
    </source>
</evidence>
<evidence type="ECO:0000259" key="4">
    <source>
        <dbReference type="Pfam" id="PF13458"/>
    </source>
</evidence>
<evidence type="ECO:0000256" key="3">
    <source>
        <dbReference type="ARBA" id="ARBA00022970"/>
    </source>
</evidence>
<dbReference type="InterPro" id="IPR006311">
    <property type="entry name" value="TAT_signal"/>
</dbReference>
<keyword evidence="6" id="KW-1185">Reference proteome</keyword>
<dbReference type="InterPro" id="IPR028082">
    <property type="entry name" value="Peripla_BP_I"/>
</dbReference>
<evidence type="ECO:0000313" key="6">
    <source>
        <dbReference type="Proteomes" id="UP001604002"/>
    </source>
</evidence>
<proteinExistence type="inferred from homology"/>
<sequence length="420" mass="45930">MSNPISRRALLRAGVASGAAAIVLNGRSRAFADSRPIKVGMTSIFSGRVAQMGISSKNALLLQFEAFNAAGGLGGRKIELIDRDSKGKPEEAARLTRELIESEGCEIILCAEASGSSFAAHEVARASNVLCIHIISETTQLTADPKLRAWNVFRTSRQALHDSIVGGNFAARIAKQDGLTRWATISADYAYGREATPEFMSFVRAGGAKVDLVAEAWPKLFQPDYTENITRLLQAQPQAMFCGLWGGDLIAFIDQGNLFGLFDKVKVFSIHMADYTTLSAVKNVPKSGVYSSNRYVSTFPDTAENVAWAETYVRRFGTRPTNWSWEADTGARFLIEALRKTGNSQPKALAEAIRGAQVLSPVGMRDGRILMEANDQTIVDYALGWGRVIPNQPYLVDIQAADWPEVLRTEAEWKKGKGFI</sequence>
<comment type="similarity">
    <text evidence="1">Belongs to the leucine-binding protein family.</text>
</comment>
<dbReference type="PANTHER" id="PTHR30483:SF37">
    <property type="entry name" value="ABC TRANSPORTER SUBSTRATE-BINDING PROTEIN"/>
    <property type="match status" value="1"/>
</dbReference>
<comment type="caution">
    <text evidence="5">The sequence shown here is derived from an EMBL/GenBank/DDBJ whole genome shotgun (WGS) entry which is preliminary data.</text>
</comment>
<keyword evidence="3" id="KW-0813">Transport</keyword>
<dbReference type="PROSITE" id="PS51318">
    <property type="entry name" value="TAT"/>
    <property type="match status" value="1"/>
</dbReference>
<dbReference type="RefSeq" id="WP_393994677.1">
    <property type="nucleotide sequence ID" value="NZ_JBAFVH010000022.1"/>
</dbReference>
<dbReference type="Gene3D" id="3.40.50.2300">
    <property type="match status" value="2"/>
</dbReference>
<dbReference type="EMBL" id="JBAFVH010000022">
    <property type="protein sequence ID" value="MFG1375150.1"/>
    <property type="molecule type" value="Genomic_DNA"/>
</dbReference>
<feature type="domain" description="Leucine-binding protein" evidence="4">
    <location>
        <begin position="36"/>
        <end position="364"/>
    </location>
</feature>
<keyword evidence="2" id="KW-0732">Signal</keyword>
<keyword evidence="3" id="KW-0029">Amino-acid transport</keyword>